<dbReference type="Pfam" id="PF03548">
    <property type="entry name" value="LolA"/>
    <property type="match status" value="1"/>
</dbReference>
<dbReference type="PANTHER" id="PTHR35869:SF1">
    <property type="entry name" value="OUTER-MEMBRANE LIPOPROTEIN CARRIER PROTEIN"/>
    <property type="match status" value="1"/>
</dbReference>
<dbReference type="Gene3D" id="2.50.20.10">
    <property type="entry name" value="Lipoprotein localisation LolA/LolB/LppX"/>
    <property type="match status" value="1"/>
</dbReference>
<dbReference type="RefSeq" id="WP_111062428.1">
    <property type="nucleotide sequence ID" value="NZ_JBHUCU010000027.1"/>
</dbReference>
<dbReference type="CDD" id="cd16325">
    <property type="entry name" value="LolA"/>
    <property type="match status" value="1"/>
</dbReference>
<evidence type="ECO:0000313" key="2">
    <source>
        <dbReference type="EMBL" id="PZE17467.1"/>
    </source>
</evidence>
<gene>
    <name evidence="2" type="ORF">DNU06_06465</name>
</gene>
<proteinExistence type="predicted"/>
<evidence type="ECO:0000313" key="3">
    <source>
        <dbReference type="Proteomes" id="UP000249248"/>
    </source>
</evidence>
<dbReference type="AlphaFoldDB" id="A0A2W1MZV7"/>
<evidence type="ECO:0000256" key="1">
    <source>
        <dbReference type="ARBA" id="ARBA00022729"/>
    </source>
</evidence>
<evidence type="ECO:0008006" key="4">
    <source>
        <dbReference type="Google" id="ProtNLM"/>
    </source>
</evidence>
<dbReference type="EMBL" id="QKSB01000003">
    <property type="protein sequence ID" value="PZE17467.1"/>
    <property type="molecule type" value="Genomic_DNA"/>
</dbReference>
<dbReference type="Proteomes" id="UP000249248">
    <property type="component" value="Unassembled WGS sequence"/>
</dbReference>
<dbReference type="InterPro" id="IPR029046">
    <property type="entry name" value="LolA/LolB/LppX"/>
</dbReference>
<accession>A0A2W1MZV7</accession>
<comment type="caution">
    <text evidence="2">The sequence shown here is derived from an EMBL/GenBank/DDBJ whole genome shotgun (WGS) entry which is preliminary data.</text>
</comment>
<dbReference type="InterPro" id="IPR004564">
    <property type="entry name" value="OM_lipoprot_carrier_LolA-like"/>
</dbReference>
<dbReference type="PANTHER" id="PTHR35869">
    <property type="entry name" value="OUTER-MEMBRANE LIPOPROTEIN CARRIER PROTEIN"/>
    <property type="match status" value="1"/>
</dbReference>
<reference evidence="2 3" key="1">
    <citation type="submission" date="2018-06" db="EMBL/GenBank/DDBJ databases">
        <title>The draft genome sequence of Crocinitomix sp. SM1701.</title>
        <authorList>
            <person name="Zhang X."/>
        </authorList>
    </citation>
    <scope>NUCLEOTIDE SEQUENCE [LARGE SCALE GENOMIC DNA]</scope>
    <source>
        <strain evidence="2 3">SM1701</strain>
    </source>
</reference>
<keyword evidence="3" id="KW-1185">Reference proteome</keyword>
<protein>
    <recommendedName>
        <fullName evidence="4">Outer membrane lipoprotein carrier protein LolA</fullName>
    </recommendedName>
</protein>
<sequence>MKTLILGMVALVGFGLNSYSQTDTKAKAILDKVSAVTKTYKTIKLTYSLSIVSPEGAPITQKGDAYLKGDKYLITTNEQEILSNGEKVWTYLKSDNECYERDAEDEEDEVLKPSKLITIWEDGFTFKYSKESTFKGKKVHEIYLYPKDKKNSKYHTIVLLIDANKNEVVNVHIKGKDGSHTKYTLGSFETNINISDSKFEFVKAKHPGVTLIKE</sequence>
<keyword evidence="1" id="KW-0732">Signal</keyword>
<dbReference type="OrthoDB" id="1491557at2"/>
<name>A0A2W1MZV7_9FLAO</name>
<organism evidence="2 3">
    <name type="scientific">Putridiphycobacter roseus</name>
    <dbReference type="NCBI Taxonomy" id="2219161"/>
    <lineage>
        <taxon>Bacteria</taxon>
        <taxon>Pseudomonadati</taxon>
        <taxon>Bacteroidota</taxon>
        <taxon>Flavobacteriia</taxon>
        <taxon>Flavobacteriales</taxon>
        <taxon>Crocinitomicaceae</taxon>
        <taxon>Putridiphycobacter</taxon>
    </lineage>
</organism>
<dbReference type="SUPFAM" id="SSF89392">
    <property type="entry name" value="Prokaryotic lipoproteins and lipoprotein localization factors"/>
    <property type="match status" value="1"/>
</dbReference>